<evidence type="ECO:0000256" key="1">
    <source>
        <dbReference type="SAM" id="Coils"/>
    </source>
</evidence>
<feature type="coiled-coil region" evidence="1">
    <location>
        <begin position="25"/>
        <end position="55"/>
    </location>
</feature>
<proteinExistence type="predicted"/>
<dbReference type="RefSeq" id="WP_148133308.1">
    <property type="nucleotide sequence ID" value="NZ_CP017634.1"/>
</dbReference>
<keyword evidence="3" id="KW-1185">Reference proteome</keyword>
<dbReference type="EMBL" id="CP017634">
    <property type="protein sequence ID" value="ATW24127.1"/>
    <property type="molecule type" value="Genomic_DNA"/>
</dbReference>
<name>A0A3G1KNV6_FORW1</name>
<keyword evidence="1" id="KW-0175">Coiled coil</keyword>
<dbReference type="AlphaFoldDB" id="A0A3G1KNV6"/>
<reference evidence="2 3" key="1">
    <citation type="submission" date="2016-10" db="EMBL/GenBank/DDBJ databases">
        <title>Complete Genome Sequence of Peptococcaceae strain DCMF.</title>
        <authorList>
            <person name="Edwards R.J."/>
            <person name="Holland S.I."/>
            <person name="Deshpande N.P."/>
            <person name="Wong Y.K."/>
            <person name="Ertan H."/>
            <person name="Manefield M."/>
            <person name="Russell T.L."/>
            <person name="Lee M.J."/>
        </authorList>
    </citation>
    <scope>NUCLEOTIDE SEQUENCE [LARGE SCALE GENOMIC DNA]</scope>
    <source>
        <strain evidence="2 3">DCMF</strain>
    </source>
</reference>
<dbReference type="KEGG" id="fwa:DCMF_04435"/>
<accession>A0A3G1KNV6</accession>
<evidence type="ECO:0000313" key="2">
    <source>
        <dbReference type="EMBL" id="ATW24127.1"/>
    </source>
</evidence>
<protein>
    <submittedName>
        <fullName evidence="2">Uncharacterized protein</fullName>
    </submittedName>
</protein>
<organism evidence="2 3">
    <name type="scientific">Formimonas warabiya</name>
    <dbReference type="NCBI Taxonomy" id="1761012"/>
    <lineage>
        <taxon>Bacteria</taxon>
        <taxon>Bacillati</taxon>
        <taxon>Bacillota</taxon>
        <taxon>Clostridia</taxon>
        <taxon>Eubacteriales</taxon>
        <taxon>Peptococcaceae</taxon>
        <taxon>Candidatus Formimonas</taxon>
    </lineage>
</organism>
<evidence type="ECO:0000313" key="3">
    <source>
        <dbReference type="Proteomes" id="UP000323521"/>
    </source>
</evidence>
<dbReference type="Proteomes" id="UP000323521">
    <property type="component" value="Chromosome"/>
</dbReference>
<sequence>MKVYTDYGNSSVKALESCVIVIEDVSEWSLMAQLLEKEAERLQETIEKYPDAEELVKMCQEDLDFIKRIIPQLNHRNSLPLKQLDLNKLPLGLWRKK</sequence>
<gene>
    <name evidence="2" type="ORF">DCMF_04435</name>
</gene>